<evidence type="ECO:0000256" key="3">
    <source>
        <dbReference type="ARBA" id="ARBA00011738"/>
    </source>
</evidence>
<dbReference type="GO" id="GO:0030170">
    <property type="term" value="F:pyridoxal phosphate binding"/>
    <property type="evidence" value="ECO:0007669"/>
    <property type="project" value="InterPro"/>
</dbReference>
<comment type="subunit">
    <text evidence="3">Homodimer.</text>
</comment>
<dbReference type="AlphaFoldDB" id="A0A3E1KBU1"/>
<dbReference type="GO" id="GO:0008696">
    <property type="term" value="F:4-amino-4-deoxychorismate lyase activity"/>
    <property type="evidence" value="ECO:0007669"/>
    <property type="project" value="UniProtKB-UniRule"/>
</dbReference>
<dbReference type="InterPro" id="IPR001544">
    <property type="entry name" value="Aminotrans_IV"/>
</dbReference>
<dbReference type="NCBIfam" id="TIGR03461">
    <property type="entry name" value="pabC_Proteo"/>
    <property type="match status" value="1"/>
</dbReference>
<comment type="catalytic activity">
    <reaction evidence="9">
        <text>4-amino-4-deoxychorismate = 4-aminobenzoate + pyruvate + H(+)</text>
        <dbReference type="Rhea" id="RHEA:16201"/>
        <dbReference type="ChEBI" id="CHEBI:15361"/>
        <dbReference type="ChEBI" id="CHEBI:15378"/>
        <dbReference type="ChEBI" id="CHEBI:17836"/>
        <dbReference type="ChEBI" id="CHEBI:58406"/>
        <dbReference type="EC" id="4.1.3.38"/>
    </reaction>
</comment>
<evidence type="ECO:0000256" key="7">
    <source>
        <dbReference type="ARBA" id="ARBA00035633"/>
    </source>
</evidence>
<dbReference type="SUPFAM" id="SSF56752">
    <property type="entry name" value="D-aminoacid aminotransferase-like PLP-dependent enzymes"/>
    <property type="match status" value="1"/>
</dbReference>
<evidence type="ECO:0000313" key="11">
    <source>
        <dbReference type="EMBL" id="RFF32196.1"/>
    </source>
</evidence>
<protein>
    <recommendedName>
        <fullName evidence="8 10">Aminodeoxychorismate lyase</fullName>
        <ecNumber evidence="8 10">4.1.3.38</ecNumber>
    </recommendedName>
</protein>
<comment type="caution">
    <text evidence="11">The sequence shown here is derived from an EMBL/GenBank/DDBJ whole genome shotgun (WGS) entry which is preliminary data.</text>
</comment>
<dbReference type="InterPro" id="IPR043132">
    <property type="entry name" value="BCAT-like_C"/>
</dbReference>
<name>A0A3E1KBU1_9GAMM</name>
<evidence type="ECO:0000256" key="6">
    <source>
        <dbReference type="ARBA" id="ARBA00023239"/>
    </source>
</evidence>
<evidence type="ECO:0000313" key="12">
    <source>
        <dbReference type="Proteomes" id="UP000260351"/>
    </source>
</evidence>
<dbReference type="GO" id="GO:0005829">
    <property type="term" value="C:cytosol"/>
    <property type="evidence" value="ECO:0007669"/>
    <property type="project" value="TreeGrafter"/>
</dbReference>
<dbReference type="EC" id="4.1.3.38" evidence="8 10"/>
<keyword evidence="6 11" id="KW-0456">Lyase</keyword>
<dbReference type="InterPro" id="IPR050571">
    <property type="entry name" value="Class-IV_PLP-Dep_Aminotrnsfr"/>
</dbReference>
<organism evidence="11 12">
    <name type="scientific">Wenzhouxiangella sediminis</name>
    <dbReference type="NCBI Taxonomy" id="1792836"/>
    <lineage>
        <taxon>Bacteria</taxon>
        <taxon>Pseudomonadati</taxon>
        <taxon>Pseudomonadota</taxon>
        <taxon>Gammaproteobacteria</taxon>
        <taxon>Chromatiales</taxon>
        <taxon>Wenzhouxiangellaceae</taxon>
        <taxon>Wenzhouxiangella</taxon>
    </lineage>
</organism>
<dbReference type="Gene3D" id="3.30.470.10">
    <property type="match status" value="1"/>
</dbReference>
<comment type="similarity">
    <text evidence="2">Belongs to the class-IV pyridoxal-phosphate-dependent aminotransferase family.</text>
</comment>
<gene>
    <name evidence="11" type="primary">pabC</name>
    <name evidence="11" type="ORF">DZC52_01640</name>
</gene>
<dbReference type="Pfam" id="PF01063">
    <property type="entry name" value="Aminotran_4"/>
    <property type="match status" value="1"/>
</dbReference>
<evidence type="ECO:0000256" key="9">
    <source>
        <dbReference type="ARBA" id="ARBA00049529"/>
    </source>
</evidence>
<accession>A0A3E1KBU1</accession>
<dbReference type="InterPro" id="IPR043131">
    <property type="entry name" value="BCAT-like_N"/>
</dbReference>
<keyword evidence="12" id="KW-1185">Reference proteome</keyword>
<dbReference type="OrthoDB" id="9805628at2"/>
<evidence type="ECO:0000256" key="10">
    <source>
        <dbReference type="NCBIfam" id="TIGR03461"/>
    </source>
</evidence>
<comment type="pathway">
    <text evidence="7">Cofactor biosynthesis; tetrahydrofolate biosynthesis; 4-aminobenzoate from chorismate: step 2/2.</text>
</comment>
<dbReference type="InterPro" id="IPR036038">
    <property type="entry name" value="Aminotransferase-like"/>
</dbReference>
<comment type="cofactor">
    <cofactor evidence="1">
        <name>pyridoxal 5'-phosphate</name>
        <dbReference type="ChEBI" id="CHEBI:597326"/>
    </cofactor>
</comment>
<dbReference type="Proteomes" id="UP000260351">
    <property type="component" value="Unassembled WGS sequence"/>
</dbReference>
<dbReference type="InterPro" id="IPR017824">
    <property type="entry name" value="Aminodeoxychorismate_lyase_IV"/>
</dbReference>
<dbReference type="GO" id="GO:0008153">
    <property type="term" value="P:4-aminobenzoate biosynthetic process"/>
    <property type="evidence" value="ECO:0007669"/>
    <property type="project" value="UniProtKB-UniRule"/>
</dbReference>
<proteinExistence type="inferred from homology"/>
<dbReference type="PANTHER" id="PTHR42743">
    <property type="entry name" value="AMINO-ACID AMINOTRANSFERASE"/>
    <property type="match status" value="1"/>
</dbReference>
<dbReference type="GO" id="GO:0046656">
    <property type="term" value="P:folic acid biosynthetic process"/>
    <property type="evidence" value="ECO:0007669"/>
    <property type="project" value="UniProtKB-KW"/>
</dbReference>
<sequence length="272" mass="29712">MVEALIDGRASDCVPPDDRGLLYGDHQFETIAFVGGRAPLWELHMRRLARDCERLLIPPPDERVLAAECAMLAEGRSRCVVRISITRGSGGRAYEPPSRPVPRRILLRRPWPAALASARRDGIVLHSSPVRLAVGGPLAGIKHGNRLEQVLAAEHARRAGVDEAILFDIDGRLVEAIAGNLIVVVDGLAVTPARPGSGVAGVGLQALTERLGVILRETKLEAEDLGRAEAVMVINSVAGIRPAQRLDDRRLAIPGELRRWQRLWDELFECED</sequence>
<evidence type="ECO:0000256" key="4">
    <source>
        <dbReference type="ARBA" id="ARBA00022898"/>
    </source>
</evidence>
<dbReference type="Gene3D" id="3.20.10.10">
    <property type="entry name" value="D-amino Acid Aminotransferase, subunit A, domain 2"/>
    <property type="match status" value="1"/>
</dbReference>
<evidence type="ECO:0000256" key="1">
    <source>
        <dbReference type="ARBA" id="ARBA00001933"/>
    </source>
</evidence>
<dbReference type="EMBL" id="QUZK01000012">
    <property type="protein sequence ID" value="RFF32196.1"/>
    <property type="molecule type" value="Genomic_DNA"/>
</dbReference>
<keyword evidence="5" id="KW-0289">Folate biosynthesis</keyword>
<reference evidence="11 12" key="1">
    <citation type="submission" date="2018-08" db="EMBL/GenBank/DDBJ databases">
        <title>Wenzhouxiangella salilacus sp. nov., a novel bacterium isolated from a saline lake in Xinjiang Province, China.</title>
        <authorList>
            <person name="Han S."/>
        </authorList>
    </citation>
    <scope>NUCLEOTIDE SEQUENCE [LARGE SCALE GENOMIC DNA]</scope>
    <source>
        <strain evidence="11 12">XDB06</strain>
    </source>
</reference>
<evidence type="ECO:0000256" key="2">
    <source>
        <dbReference type="ARBA" id="ARBA00009320"/>
    </source>
</evidence>
<dbReference type="PANTHER" id="PTHR42743:SF2">
    <property type="entry name" value="AMINODEOXYCHORISMATE LYASE"/>
    <property type="match status" value="1"/>
</dbReference>
<dbReference type="RefSeq" id="WP_116649379.1">
    <property type="nucleotide sequence ID" value="NZ_QUZK01000012.1"/>
</dbReference>
<keyword evidence="4" id="KW-0663">Pyridoxal phosphate</keyword>
<evidence type="ECO:0000256" key="8">
    <source>
        <dbReference type="ARBA" id="ARBA00035676"/>
    </source>
</evidence>
<evidence type="ECO:0000256" key="5">
    <source>
        <dbReference type="ARBA" id="ARBA00022909"/>
    </source>
</evidence>